<evidence type="ECO:0000256" key="7">
    <source>
        <dbReference type="ARBA" id="ARBA00023014"/>
    </source>
</evidence>
<evidence type="ECO:0000256" key="11">
    <source>
        <dbReference type="ARBA" id="ARBA00048697"/>
    </source>
</evidence>
<feature type="binding site" evidence="12">
    <location>
        <position position="121"/>
    </location>
    <ligand>
        <name>S-adenosyl-L-methionine</name>
        <dbReference type="ChEBI" id="CHEBI:59789"/>
    </ligand>
</feature>
<evidence type="ECO:0000256" key="12">
    <source>
        <dbReference type="HAMAP-Rule" id="MF_01225"/>
    </source>
</evidence>
<evidence type="ECO:0000256" key="10">
    <source>
        <dbReference type="ARBA" id="ARBA00023239"/>
    </source>
</evidence>
<keyword evidence="7 12" id="KW-0411">Iron-sulfur</keyword>
<dbReference type="SFLD" id="SFLDS00029">
    <property type="entry name" value="Radical_SAM"/>
    <property type="match status" value="1"/>
</dbReference>
<comment type="caution">
    <text evidence="15">The sequence shown here is derived from an EMBL/GenBank/DDBJ whole genome shotgun (WGS) entry which is preliminary data.</text>
</comment>
<evidence type="ECO:0000256" key="3">
    <source>
        <dbReference type="ARBA" id="ARBA00022691"/>
    </source>
</evidence>
<dbReference type="Gene3D" id="3.20.20.70">
    <property type="entry name" value="Aldolase class I"/>
    <property type="match status" value="1"/>
</dbReference>
<dbReference type="GO" id="GO:0046872">
    <property type="term" value="F:metal ion binding"/>
    <property type="evidence" value="ECO:0007669"/>
    <property type="project" value="UniProtKB-KW"/>
</dbReference>
<dbReference type="InterPro" id="IPR007197">
    <property type="entry name" value="rSAM"/>
</dbReference>
<dbReference type="GO" id="GO:0061798">
    <property type="term" value="F:GTP 3',8'-cyclase activity"/>
    <property type="evidence" value="ECO:0007669"/>
    <property type="project" value="UniProtKB-UniRule"/>
</dbReference>
<dbReference type="PANTHER" id="PTHR22960:SF0">
    <property type="entry name" value="MOLYBDENUM COFACTOR BIOSYNTHESIS PROTEIN 1"/>
    <property type="match status" value="1"/>
</dbReference>
<comment type="catalytic activity">
    <reaction evidence="11 12">
        <text>GTP + AH2 + S-adenosyl-L-methionine = (8S)-3',8-cyclo-7,8-dihydroguanosine 5'-triphosphate + 5'-deoxyadenosine + L-methionine + A + H(+)</text>
        <dbReference type="Rhea" id="RHEA:49576"/>
        <dbReference type="ChEBI" id="CHEBI:13193"/>
        <dbReference type="ChEBI" id="CHEBI:15378"/>
        <dbReference type="ChEBI" id="CHEBI:17319"/>
        <dbReference type="ChEBI" id="CHEBI:17499"/>
        <dbReference type="ChEBI" id="CHEBI:37565"/>
        <dbReference type="ChEBI" id="CHEBI:57844"/>
        <dbReference type="ChEBI" id="CHEBI:59789"/>
        <dbReference type="ChEBI" id="CHEBI:131766"/>
        <dbReference type="EC" id="4.1.99.22"/>
    </reaction>
</comment>
<sequence length="380" mass="41168">MSYRSRRVSTGSATRATLDRVTAVDLGFPGIRGTGAQDPASAPGAPPRPDSPLLVDRFGRVATDLRVSLTDRCNLRCTYCMPAEGLDWMPRADRLTDDEVVRLVRIAVERLGVTNVRFTGGEPTLRRGVEGIIAATAALAPRPRISMTTNAIGLAARAPALAAAGLDRINVSLDTLRPERFAELTRRDRLADVLDGLAAARDAGLTPVKVNAVLVRGRNDDEAAPLLRYCLDHGYHLRFIEQMPLDAQHGWDRAEMITAAEILTALGREFELTPSPRPRGAAPAERWLVDGGPGEVGVIASVTRPFCGDCDRTRLTADGQLRSCLFSQTETDLRAPLRAGLPDEEVARRWRATMWAKLAGHEINEAGFAQPIRPMSAIGG</sequence>
<feature type="binding site" evidence="12">
    <location>
        <position position="324"/>
    </location>
    <ligand>
        <name>[4Fe-4S] cluster</name>
        <dbReference type="ChEBI" id="CHEBI:49883"/>
        <label>2</label>
        <note>4Fe-4S-substrate</note>
    </ligand>
</feature>
<dbReference type="SFLD" id="SFLDG01386">
    <property type="entry name" value="main_SPASM_domain-containing"/>
    <property type="match status" value="1"/>
</dbReference>
<keyword evidence="5 12" id="KW-0547">Nucleotide-binding</keyword>
<dbReference type="InterPro" id="IPR010505">
    <property type="entry name" value="MoaA_twitch"/>
</dbReference>
<evidence type="ECO:0000256" key="13">
    <source>
        <dbReference type="SAM" id="MobiDB-lite"/>
    </source>
</evidence>
<dbReference type="EC" id="4.1.99.22" evidence="1 12"/>
<dbReference type="PROSITE" id="PS01305">
    <property type="entry name" value="MOAA_NIFB_PQQE"/>
    <property type="match status" value="1"/>
</dbReference>
<evidence type="ECO:0000256" key="1">
    <source>
        <dbReference type="ARBA" id="ARBA00012167"/>
    </source>
</evidence>
<feature type="domain" description="Radical SAM core" evidence="14">
    <location>
        <begin position="57"/>
        <end position="283"/>
    </location>
</feature>
<evidence type="ECO:0000313" key="16">
    <source>
        <dbReference type="Proteomes" id="UP000239203"/>
    </source>
</evidence>
<feature type="binding site" evidence="12">
    <location>
        <position position="243"/>
    </location>
    <ligand>
        <name>S-adenosyl-L-methionine</name>
        <dbReference type="ChEBI" id="CHEBI:59789"/>
    </ligand>
</feature>
<dbReference type="GO" id="GO:0006777">
    <property type="term" value="P:Mo-molybdopterin cofactor biosynthetic process"/>
    <property type="evidence" value="ECO:0007669"/>
    <property type="project" value="UniProtKB-UniRule"/>
</dbReference>
<dbReference type="InterPro" id="IPR013785">
    <property type="entry name" value="Aldolase_TIM"/>
</dbReference>
<dbReference type="Proteomes" id="UP000239203">
    <property type="component" value="Unassembled WGS sequence"/>
</dbReference>
<proteinExistence type="inferred from homology"/>
<keyword evidence="6 12" id="KW-0408">Iron</keyword>
<evidence type="ECO:0000256" key="4">
    <source>
        <dbReference type="ARBA" id="ARBA00022723"/>
    </source>
</evidence>
<feature type="binding site" evidence="12">
    <location>
        <position position="148"/>
    </location>
    <ligand>
        <name>GTP</name>
        <dbReference type="ChEBI" id="CHEBI:37565"/>
    </ligand>
</feature>
<dbReference type="AlphaFoldDB" id="A0A2S6GZ92"/>
<feature type="binding site" evidence="12">
    <location>
        <position position="77"/>
    </location>
    <ligand>
        <name>[4Fe-4S] cluster</name>
        <dbReference type="ChEBI" id="CHEBI:49883"/>
        <label>1</label>
        <note>4Fe-4S-S-AdoMet</note>
    </ligand>
</feature>
<dbReference type="HAMAP" id="MF_01225_B">
    <property type="entry name" value="MoaA_B"/>
    <property type="match status" value="1"/>
</dbReference>
<feature type="binding site" evidence="12">
    <location>
        <position position="66"/>
    </location>
    <ligand>
        <name>GTP</name>
        <dbReference type="ChEBI" id="CHEBI:37565"/>
    </ligand>
</feature>
<feature type="binding site" evidence="12">
    <location>
        <position position="73"/>
    </location>
    <ligand>
        <name>[4Fe-4S] cluster</name>
        <dbReference type="ChEBI" id="CHEBI:49883"/>
        <label>1</label>
        <note>4Fe-4S-S-AdoMet</note>
    </ligand>
</feature>
<keyword evidence="8 12" id="KW-0342">GTP-binding</keyword>
<keyword evidence="2 12" id="KW-0004">4Fe-4S</keyword>
<dbReference type="InterPro" id="IPR058240">
    <property type="entry name" value="rSAM_sf"/>
</dbReference>
<dbReference type="EMBL" id="PTIX01000002">
    <property type="protein sequence ID" value="PPK70528.1"/>
    <property type="molecule type" value="Genomic_DNA"/>
</dbReference>
<evidence type="ECO:0000256" key="5">
    <source>
        <dbReference type="ARBA" id="ARBA00022741"/>
    </source>
</evidence>
<feature type="binding site" evidence="12">
    <location>
        <begin position="312"/>
        <end position="314"/>
    </location>
    <ligand>
        <name>GTP</name>
        <dbReference type="ChEBI" id="CHEBI:37565"/>
    </ligand>
</feature>
<keyword evidence="4 12" id="KW-0479">Metal-binding</keyword>
<feature type="binding site" evidence="12">
    <location>
        <position position="307"/>
    </location>
    <ligand>
        <name>[4Fe-4S] cluster</name>
        <dbReference type="ChEBI" id="CHEBI:49883"/>
        <label>2</label>
        <note>4Fe-4S-substrate</note>
    </ligand>
</feature>
<feature type="binding site" evidence="12">
    <location>
        <position position="209"/>
    </location>
    <ligand>
        <name>GTP</name>
        <dbReference type="ChEBI" id="CHEBI:37565"/>
    </ligand>
</feature>
<evidence type="ECO:0000313" key="15">
    <source>
        <dbReference type="EMBL" id="PPK70528.1"/>
    </source>
</evidence>
<gene>
    <name evidence="12" type="primary">moaA</name>
    <name evidence="15" type="ORF">CLV40_102443</name>
</gene>
<evidence type="ECO:0000256" key="8">
    <source>
        <dbReference type="ARBA" id="ARBA00023134"/>
    </source>
</evidence>
<dbReference type="GO" id="GO:0051539">
    <property type="term" value="F:4 iron, 4 sulfur cluster binding"/>
    <property type="evidence" value="ECO:0007669"/>
    <property type="project" value="UniProtKB-UniRule"/>
</dbReference>
<evidence type="ECO:0000256" key="2">
    <source>
        <dbReference type="ARBA" id="ARBA00022485"/>
    </source>
</evidence>
<keyword evidence="16" id="KW-1185">Reference proteome</keyword>
<feature type="region of interest" description="Disordered" evidence="13">
    <location>
        <begin position="32"/>
        <end position="53"/>
    </location>
</feature>
<keyword evidence="9 12" id="KW-0501">Molybdenum cofactor biosynthesis</keyword>
<dbReference type="PANTHER" id="PTHR22960">
    <property type="entry name" value="MOLYBDOPTERIN COFACTOR SYNTHESIS PROTEIN A"/>
    <property type="match status" value="1"/>
</dbReference>
<feature type="binding site" evidence="12">
    <location>
        <position position="310"/>
    </location>
    <ligand>
        <name>[4Fe-4S] cluster</name>
        <dbReference type="ChEBI" id="CHEBI:49883"/>
        <label>2</label>
        <note>4Fe-4S-substrate</note>
    </ligand>
</feature>
<keyword evidence="3 12" id="KW-0949">S-adenosyl-L-methionine</keyword>
<dbReference type="CDD" id="cd21117">
    <property type="entry name" value="Twitch_MoaA"/>
    <property type="match status" value="1"/>
</dbReference>
<dbReference type="Pfam" id="PF06463">
    <property type="entry name" value="Mob_synth_C"/>
    <property type="match status" value="1"/>
</dbReference>
<dbReference type="InterPro" id="IPR013483">
    <property type="entry name" value="MoaA"/>
</dbReference>
<reference evidence="15 16" key="1">
    <citation type="submission" date="2018-02" db="EMBL/GenBank/DDBJ databases">
        <title>Genomic Encyclopedia of Archaeal and Bacterial Type Strains, Phase II (KMG-II): from individual species to whole genera.</title>
        <authorList>
            <person name="Goeker M."/>
        </authorList>
    </citation>
    <scope>NUCLEOTIDE SEQUENCE [LARGE SCALE GENOMIC DNA]</scope>
    <source>
        <strain evidence="15 16">YU 961-1</strain>
    </source>
</reference>
<dbReference type="Pfam" id="PF04055">
    <property type="entry name" value="Radical_SAM"/>
    <property type="match status" value="1"/>
</dbReference>
<dbReference type="SFLD" id="SFLDG01383">
    <property type="entry name" value="cyclic_pyranopterin_phosphate"/>
    <property type="match status" value="1"/>
</dbReference>
<feature type="binding site" evidence="12">
    <location>
        <position position="117"/>
    </location>
    <ligand>
        <name>GTP</name>
        <dbReference type="ChEBI" id="CHEBI:37565"/>
    </ligand>
</feature>
<feature type="binding site" evidence="12">
    <location>
        <position position="80"/>
    </location>
    <ligand>
        <name>[4Fe-4S] cluster</name>
        <dbReference type="ChEBI" id="CHEBI:49883"/>
        <label>1</label>
        <note>4Fe-4S-S-AdoMet</note>
    </ligand>
</feature>
<dbReference type="InterPro" id="IPR050105">
    <property type="entry name" value="MoCo_biosynth_MoaA/MoaC"/>
</dbReference>
<comment type="pathway">
    <text evidence="12">Cofactor biosynthesis; molybdopterin biosynthesis.</text>
</comment>
<protein>
    <recommendedName>
        <fullName evidence="1 12">GTP 3',8-cyclase</fullName>
        <ecNumber evidence="1 12">4.1.99.22</ecNumber>
    </recommendedName>
    <alternativeName>
        <fullName evidence="12">Molybdenum cofactor biosynthesis protein A</fullName>
    </alternativeName>
</protein>
<organism evidence="15 16">
    <name type="scientific">Actinokineospora auranticolor</name>
    <dbReference type="NCBI Taxonomy" id="155976"/>
    <lineage>
        <taxon>Bacteria</taxon>
        <taxon>Bacillati</taxon>
        <taxon>Actinomycetota</taxon>
        <taxon>Actinomycetes</taxon>
        <taxon>Pseudonocardiales</taxon>
        <taxon>Pseudonocardiaceae</taxon>
        <taxon>Actinokineospora</taxon>
    </lineage>
</organism>
<dbReference type="UniPathway" id="UPA00344"/>
<dbReference type="GO" id="GO:1904047">
    <property type="term" value="F:S-adenosyl-L-methionine binding"/>
    <property type="evidence" value="ECO:0007669"/>
    <property type="project" value="UniProtKB-UniRule"/>
</dbReference>
<dbReference type="InterPro" id="IPR000385">
    <property type="entry name" value="MoaA_NifB_PqqE_Fe-S-bd_CS"/>
</dbReference>
<dbReference type="NCBIfam" id="TIGR02666">
    <property type="entry name" value="moaA"/>
    <property type="match status" value="1"/>
</dbReference>
<keyword evidence="10 12" id="KW-0456">Lyase</keyword>
<comment type="function">
    <text evidence="12">Catalyzes the cyclization of GTP to (8S)-3',8-cyclo-7,8-dihydroguanosine 5'-triphosphate.</text>
</comment>
<comment type="subunit">
    <text evidence="12">Monomer and homodimer.</text>
</comment>
<evidence type="ECO:0000256" key="9">
    <source>
        <dbReference type="ARBA" id="ARBA00023150"/>
    </source>
</evidence>
<dbReference type="InterPro" id="IPR006638">
    <property type="entry name" value="Elp3/MiaA/NifB-like_rSAM"/>
</dbReference>
<comment type="similarity">
    <text evidence="12">Belongs to the radical SAM superfamily. MoaA family.</text>
</comment>
<dbReference type="GO" id="GO:0005525">
    <property type="term" value="F:GTP binding"/>
    <property type="evidence" value="ECO:0007669"/>
    <property type="project" value="UniProtKB-UniRule"/>
</dbReference>
<feature type="binding site" evidence="12">
    <location>
        <position position="172"/>
    </location>
    <ligand>
        <name>S-adenosyl-L-methionine</name>
        <dbReference type="ChEBI" id="CHEBI:59789"/>
    </ligand>
</feature>
<dbReference type="GO" id="GO:0061799">
    <property type="term" value="F:cyclic pyranopterin monophosphate synthase activity"/>
    <property type="evidence" value="ECO:0007669"/>
    <property type="project" value="TreeGrafter"/>
</dbReference>
<dbReference type="CDD" id="cd01335">
    <property type="entry name" value="Radical_SAM"/>
    <property type="match status" value="1"/>
</dbReference>
<dbReference type="SFLD" id="SFLDG01067">
    <property type="entry name" value="SPASM/twitch_domain_containing"/>
    <property type="match status" value="1"/>
</dbReference>
<name>A0A2S6GZ92_9PSEU</name>
<comment type="cofactor">
    <cofactor evidence="12">
        <name>[4Fe-4S] cluster</name>
        <dbReference type="ChEBI" id="CHEBI:49883"/>
    </cofactor>
    <text evidence="12">Binds 2 [4Fe-4S] clusters. Binds 1 [4Fe-4S] cluster coordinated with 3 cysteines and an exchangeable S-adenosyl-L-methionine and 1 [4Fe-4S] cluster coordinated with 3 cysteines and the GTP-derived substrate.</text>
</comment>
<dbReference type="PROSITE" id="PS51918">
    <property type="entry name" value="RADICAL_SAM"/>
    <property type="match status" value="1"/>
</dbReference>
<dbReference type="SMART" id="SM00729">
    <property type="entry name" value="Elp3"/>
    <property type="match status" value="1"/>
</dbReference>
<accession>A0A2S6GZ92</accession>
<feature type="binding site" evidence="12">
    <location>
        <position position="79"/>
    </location>
    <ligand>
        <name>S-adenosyl-L-methionine</name>
        <dbReference type="ChEBI" id="CHEBI:59789"/>
    </ligand>
</feature>
<dbReference type="SUPFAM" id="SSF102114">
    <property type="entry name" value="Radical SAM enzymes"/>
    <property type="match status" value="1"/>
</dbReference>
<evidence type="ECO:0000256" key="6">
    <source>
        <dbReference type="ARBA" id="ARBA00023004"/>
    </source>
</evidence>
<dbReference type="InterPro" id="IPR040064">
    <property type="entry name" value="MoaA-like"/>
</dbReference>
<evidence type="ECO:0000259" key="14">
    <source>
        <dbReference type="PROSITE" id="PS51918"/>
    </source>
</evidence>